<reference evidence="3" key="1">
    <citation type="submission" date="2018-01" db="EMBL/GenBank/DDBJ databases">
        <title>An insight into the sialome of Amazonian anophelines.</title>
        <authorList>
            <person name="Ribeiro J.M."/>
            <person name="Scarpassa V."/>
            <person name="Calvo E."/>
        </authorList>
    </citation>
    <scope>NUCLEOTIDE SEQUENCE</scope>
    <source>
        <tissue evidence="3">Salivary glands</tissue>
    </source>
</reference>
<organism evidence="3">
    <name type="scientific">Anopheles braziliensis</name>
    <dbReference type="NCBI Taxonomy" id="58242"/>
    <lineage>
        <taxon>Eukaryota</taxon>
        <taxon>Metazoa</taxon>
        <taxon>Ecdysozoa</taxon>
        <taxon>Arthropoda</taxon>
        <taxon>Hexapoda</taxon>
        <taxon>Insecta</taxon>
        <taxon>Pterygota</taxon>
        <taxon>Neoptera</taxon>
        <taxon>Endopterygota</taxon>
        <taxon>Diptera</taxon>
        <taxon>Nematocera</taxon>
        <taxon>Culicoidea</taxon>
        <taxon>Culicidae</taxon>
        <taxon>Anophelinae</taxon>
        <taxon>Anopheles</taxon>
    </lineage>
</organism>
<keyword evidence="1" id="KW-0472">Membrane</keyword>
<protein>
    <recommendedName>
        <fullName evidence="4">Secreted peptide</fullName>
    </recommendedName>
</protein>
<evidence type="ECO:0000256" key="2">
    <source>
        <dbReference type="SAM" id="SignalP"/>
    </source>
</evidence>
<keyword evidence="1" id="KW-1133">Transmembrane helix</keyword>
<evidence type="ECO:0000256" key="1">
    <source>
        <dbReference type="SAM" id="Phobius"/>
    </source>
</evidence>
<keyword evidence="1" id="KW-0812">Transmembrane</keyword>
<evidence type="ECO:0000313" key="3">
    <source>
        <dbReference type="EMBL" id="MBW29277.1"/>
    </source>
</evidence>
<sequence length="129" mass="14652">MILTSLLAFLSLFFSSSLSASCFPLRFGSLIYVNKVFFVLFYLLTFCVRTRVKKDGSRAFSYLDCYKRTLAHARKRARKGGEPQWVSRRTHACTHTRTSSAALPGETAVLRWMVIDVDGTPLRMNVTDC</sequence>
<accession>A0A2M3ZL31</accession>
<proteinExistence type="predicted"/>
<dbReference type="EMBL" id="GGFM01008526">
    <property type="protein sequence ID" value="MBW29277.1"/>
    <property type="molecule type" value="Transcribed_RNA"/>
</dbReference>
<dbReference type="AlphaFoldDB" id="A0A2M3ZL31"/>
<feature type="signal peptide" evidence="2">
    <location>
        <begin position="1"/>
        <end position="19"/>
    </location>
</feature>
<feature type="chain" id="PRO_5014610662" description="Secreted peptide" evidence="2">
    <location>
        <begin position="20"/>
        <end position="129"/>
    </location>
</feature>
<name>A0A2M3ZL31_9DIPT</name>
<feature type="transmembrane region" description="Helical" evidence="1">
    <location>
        <begin position="29"/>
        <end position="48"/>
    </location>
</feature>
<evidence type="ECO:0008006" key="4">
    <source>
        <dbReference type="Google" id="ProtNLM"/>
    </source>
</evidence>
<keyword evidence="2" id="KW-0732">Signal</keyword>